<accession>Q2KX24</accession>
<proteinExistence type="predicted"/>
<dbReference type="PANTHER" id="PTHR40257">
    <property type="match status" value="1"/>
</dbReference>
<dbReference type="InterPro" id="IPR011008">
    <property type="entry name" value="Dimeric_a/b-barrel"/>
</dbReference>
<dbReference type="AlphaFoldDB" id="Q2KX24"/>
<dbReference type="SUPFAM" id="SSF54909">
    <property type="entry name" value="Dimeric alpha+beta barrel"/>
    <property type="match status" value="1"/>
</dbReference>
<dbReference type="HOGENOM" id="CLU_131535_0_0_4"/>
<sequence length="136" mass="14759">MPAYLEPTQAAGRDFIARASKGPVMMLNLLRLREVADYSAHPELAPPHAISGAQALDRYIAHTLPRASGGDLSFHGSASAWLIGPDEERWDRVMLVRQHSAAVFLDFASNPAYLAGLGHRLAAIEDSRLLAITMKA</sequence>
<reference evidence="1 2" key="1">
    <citation type="journal article" date="2006" name="J. Bacteriol.">
        <title>Comparison of the genome sequence of the poultry pathogen Bordetella avium with those of B. bronchiseptica, B. pertussis, and B. parapertussis reveals extensive diversity in surface structures associated with host interaction.</title>
        <authorList>
            <person name="Sebaihia M."/>
            <person name="Preston A."/>
            <person name="Maskell D.J."/>
            <person name="Kuzmiak H."/>
            <person name="Connell T.D."/>
            <person name="King N.D."/>
            <person name="Orndorff P.E."/>
            <person name="Miyamoto D.M."/>
            <person name="Thomson N.R."/>
            <person name="Harris D."/>
            <person name="Goble A."/>
            <person name="Lord A."/>
            <person name="Murphy L."/>
            <person name="Quail M.A."/>
            <person name="Rutter S."/>
            <person name="Squares R."/>
            <person name="Squares S."/>
            <person name="Woodward J."/>
            <person name="Parkhill J."/>
            <person name="Temple L.M."/>
        </authorList>
    </citation>
    <scope>NUCLEOTIDE SEQUENCE [LARGE SCALE GENOMIC DNA]</scope>
    <source>
        <strain evidence="1 2">197N</strain>
    </source>
</reference>
<keyword evidence="2" id="KW-1185">Reference proteome</keyword>
<dbReference type="EMBL" id="AM167904">
    <property type="protein sequence ID" value="CAJ50180.1"/>
    <property type="molecule type" value="Genomic_DNA"/>
</dbReference>
<dbReference type="OrthoDB" id="8909581at2"/>
<evidence type="ECO:0008006" key="3">
    <source>
        <dbReference type="Google" id="ProtNLM"/>
    </source>
</evidence>
<dbReference type="STRING" id="360910.BAV2570"/>
<dbReference type="Proteomes" id="UP000001977">
    <property type="component" value="Chromosome"/>
</dbReference>
<protein>
    <recommendedName>
        <fullName evidence="3">DUF1330 domain-containing protein</fullName>
    </recommendedName>
</protein>
<dbReference type="PANTHER" id="PTHR40257:SF1">
    <property type="entry name" value="DUF1330 DOMAIN-CONTAINING PROTEIN"/>
    <property type="match status" value="1"/>
</dbReference>
<dbReference type="RefSeq" id="WP_012418223.1">
    <property type="nucleotide sequence ID" value="NC_010645.1"/>
</dbReference>
<dbReference type="Gene3D" id="3.30.70.100">
    <property type="match status" value="1"/>
</dbReference>
<gene>
    <name evidence="1" type="ordered locus">BAV2570</name>
</gene>
<dbReference type="KEGG" id="bav:BAV2570"/>
<evidence type="ECO:0000313" key="1">
    <source>
        <dbReference type="EMBL" id="CAJ50180.1"/>
    </source>
</evidence>
<dbReference type="eggNOG" id="COG5470">
    <property type="taxonomic scope" value="Bacteria"/>
</dbReference>
<evidence type="ECO:0000313" key="2">
    <source>
        <dbReference type="Proteomes" id="UP000001977"/>
    </source>
</evidence>
<name>Q2KX24_BORA1</name>
<organism evidence="1 2">
    <name type="scientific">Bordetella avium (strain 197N)</name>
    <dbReference type="NCBI Taxonomy" id="360910"/>
    <lineage>
        <taxon>Bacteria</taxon>
        <taxon>Pseudomonadati</taxon>
        <taxon>Pseudomonadota</taxon>
        <taxon>Betaproteobacteria</taxon>
        <taxon>Burkholderiales</taxon>
        <taxon>Alcaligenaceae</taxon>
        <taxon>Bordetella</taxon>
    </lineage>
</organism>